<sequence length="391" mass="46748">MKTTISLISQILFDFNNTKSLENQVNLVIKGSYIFDYNETSELEPKDLDFCFTNSTRMSVKQKFIEYLNNHQSFEIVKQDDNLCIFSFNNINLEFILLEEIPLDYLEKTDFQFIKIIQKNFAIIQKILAFSYINSRFFPHNRQEKLTRSLSQLQKWVKQIDKNTIFSNQALNFLQTCLWNSFFIFEYYNYDKMLVIILDELNMFETFVDTKYAQIIHFIKSFYDFFLLNKDIDKMIKIMNKLLAKREEIKAQISSNYHKFFISNFNSEESIITTIWSLYKLISHEDKQDLKTKLNLSPVLLPLNYDITFPLVQKPHFSFENEDKNNCIQTELTKYFISVETINKDNKSFKNQDNSIFVIVPIKKNNLDTRVIFWKNVVYILFIIAVLNDDF</sequence>
<proteinExistence type="predicted"/>
<accession>C5J725</accession>
<gene>
    <name evidence="1" type="ordered locus">MCJ_005910</name>
</gene>
<protein>
    <submittedName>
        <fullName evidence="1">Uncharacterized protein</fullName>
    </submittedName>
</protein>
<dbReference type="KEGG" id="mco:MCJ_005910"/>
<dbReference type="AlphaFoldDB" id="C5J725"/>
<keyword evidence="2" id="KW-1185">Reference proteome</keyword>
<dbReference type="EMBL" id="FM864216">
    <property type="protein sequence ID" value="CAT05288.1"/>
    <property type="molecule type" value="Genomic_DNA"/>
</dbReference>
<evidence type="ECO:0000313" key="2">
    <source>
        <dbReference type="Proteomes" id="UP000001491"/>
    </source>
</evidence>
<organism evidence="1 2">
    <name type="scientific">Mesomycoplasma conjunctivae (strain ATCC 25834 / NCTC 10147 / HRC/581)</name>
    <name type="common">Mycoplasma conjunctivae</name>
    <dbReference type="NCBI Taxonomy" id="572263"/>
    <lineage>
        <taxon>Bacteria</taxon>
        <taxon>Bacillati</taxon>
        <taxon>Mycoplasmatota</taxon>
        <taxon>Mycoplasmoidales</taxon>
        <taxon>Metamycoplasmataceae</taxon>
        <taxon>Mesomycoplasma</taxon>
    </lineage>
</organism>
<reference evidence="2" key="1">
    <citation type="journal article" date="2009" name="BMC Bioinformatics">
        <title>The Mycoplasma conjunctivae genome sequencing, annotation and analysis.</title>
        <authorList>
            <person name="Calderon-Copete S.P."/>
            <person name="Wigger G."/>
            <person name="Wunderlin C."/>
            <person name="Schmidheini T."/>
            <person name="Frey J."/>
            <person name="Quail M.A."/>
            <person name="Falquet L."/>
        </authorList>
    </citation>
    <scope>NUCLEOTIDE SEQUENCE [LARGE SCALE GENOMIC DNA]</scope>
    <source>
        <strain evidence="2">ATCC 25834 / NCTC 10147 / HRC/581</strain>
    </source>
</reference>
<evidence type="ECO:0000313" key="1">
    <source>
        <dbReference type="EMBL" id="CAT05288.1"/>
    </source>
</evidence>
<dbReference type="HOGENOM" id="CLU_705607_0_0_14"/>
<name>C5J725_MESCH</name>
<dbReference type="eggNOG" id="ENOG5032EHQ">
    <property type="taxonomic scope" value="Bacteria"/>
</dbReference>
<dbReference type="Proteomes" id="UP000001491">
    <property type="component" value="Chromosome"/>
</dbReference>